<gene>
    <name evidence="2" type="ORF">NAEGRDRAFT_67558</name>
</gene>
<protein>
    <submittedName>
        <fullName evidence="2">Predicted protein</fullName>
    </submittedName>
</protein>
<feature type="domain" description="DUF4116" evidence="1">
    <location>
        <begin position="368"/>
        <end position="412"/>
    </location>
</feature>
<evidence type="ECO:0000259" key="1">
    <source>
        <dbReference type="Pfam" id="PF13475"/>
    </source>
</evidence>
<accession>D2VFA7</accession>
<proteinExistence type="predicted"/>
<dbReference type="Pfam" id="PF13475">
    <property type="entry name" value="DUF4116"/>
    <property type="match status" value="2"/>
</dbReference>
<dbReference type="GeneID" id="8848473"/>
<keyword evidence="3" id="KW-1185">Reference proteome</keyword>
<dbReference type="Proteomes" id="UP000006671">
    <property type="component" value="Unassembled WGS sequence"/>
</dbReference>
<evidence type="ECO:0000313" key="3">
    <source>
        <dbReference type="Proteomes" id="UP000006671"/>
    </source>
</evidence>
<dbReference type="InterPro" id="IPR025197">
    <property type="entry name" value="DUF4116"/>
</dbReference>
<sequence length="493" mass="57796">MFIKWNNRRDEVLTQAFCTDYREMSEFHIPIEFHNDRMILRKQLTSLSSDGDSSTNRSLLQAIQLYSSTDCLLDNDEFMLNSVSFDGKALAYGSKRIRENYMICKAALENNLTDYDVALNKDALKLFHRGRLEFQDFNGKNEDESVEIIKQAIDMRKEIQFNWLPDSVLYSKKCALLLVSNFDCLHYFPKQFKDDIEIVRASMIKLPSLIHVSERIRNNKQMVMELLDLIQPCHPDGINFLKYVSEEFKNDRELVSKAINRCALEVCHASKEFQSNHDMNIEALEAASKYYKQDSWPCFVFYNRLATIQSLVLNNKKLLMKALESSCIIYEFACTDLRNDPDMIEMASRHANKSFIEFIPSQNPIRKDRDFIKKMLKQNGTSIQYFNYSVRSDPELCIIAVKQNGLALRYVNSPTLEMRIEAVKQNGYAQNNHYFQELYQIRMEHEYGGQLYLPKHLIACAEFPVQYLSVMREKSTRGYIPMKEWENTFLNKN</sequence>
<evidence type="ECO:0000313" key="2">
    <source>
        <dbReference type="EMBL" id="EFC44426.1"/>
    </source>
</evidence>
<dbReference type="AlphaFoldDB" id="D2VFA7"/>
<dbReference type="VEuPathDB" id="AmoebaDB:NAEGRDRAFT_67558"/>
<dbReference type="KEGG" id="ngr:NAEGRDRAFT_67558"/>
<organism evidence="3">
    <name type="scientific">Naegleria gruberi</name>
    <name type="common">Amoeba</name>
    <dbReference type="NCBI Taxonomy" id="5762"/>
    <lineage>
        <taxon>Eukaryota</taxon>
        <taxon>Discoba</taxon>
        <taxon>Heterolobosea</taxon>
        <taxon>Tetramitia</taxon>
        <taxon>Eutetramitia</taxon>
        <taxon>Vahlkampfiidae</taxon>
        <taxon>Naegleria</taxon>
    </lineage>
</organism>
<feature type="domain" description="DUF4116" evidence="1">
    <location>
        <begin position="239"/>
        <end position="274"/>
    </location>
</feature>
<reference evidence="2 3" key="1">
    <citation type="journal article" date="2010" name="Cell">
        <title>The genome of Naegleria gruberi illuminates early eukaryotic versatility.</title>
        <authorList>
            <person name="Fritz-Laylin L.K."/>
            <person name="Prochnik S.E."/>
            <person name="Ginger M.L."/>
            <person name="Dacks J.B."/>
            <person name="Carpenter M.L."/>
            <person name="Field M.C."/>
            <person name="Kuo A."/>
            <person name="Paredez A."/>
            <person name="Chapman J."/>
            <person name="Pham J."/>
            <person name="Shu S."/>
            <person name="Neupane R."/>
            <person name="Cipriano M."/>
            <person name="Mancuso J."/>
            <person name="Tu H."/>
            <person name="Salamov A."/>
            <person name="Lindquist E."/>
            <person name="Shapiro H."/>
            <person name="Lucas S."/>
            <person name="Grigoriev I.V."/>
            <person name="Cande W.Z."/>
            <person name="Fulton C."/>
            <person name="Rokhsar D.S."/>
            <person name="Dawson S.C."/>
        </authorList>
    </citation>
    <scope>NUCLEOTIDE SEQUENCE [LARGE SCALE GENOMIC DNA]</scope>
    <source>
        <strain evidence="2 3">NEG-M</strain>
    </source>
</reference>
<dbReference type="RefSeq" id="XP_002677170.1">
    <property type="nucleotide sequence ID" value="XM_002677124.1"/>
</dbReference>
<dbReference type="InParanoid" id="D2VFA7"/>
<name>D2VFA7_NAEGR</name>
<dbReference type="EMBL" id="GG738868">
    <property type="protein sequence ID" value="EFC44426.1"/>
    <property type="molecule type" value="Genomic_DNA"/>
</dbReference>